<feature type="transmembrane region" description="Helical" evidence="1">
    <location>
        <begin position="61"/>
        <end position="85"/>
    </location>
</feature>
<accession>A0A8T4GS91</accession>
<evidence type="ECO:0000313" key="3">
    <source>
        <dbReference type="Proteomes" id="UP000823736"/>
    </source>
</evidence>
<keyword evidence="1" id="KW-0812">Transmembrane</keyword>
<dbReference type="OrthoDB" id="313602at2157"/>
<proteinExistence type="predicted"/>
<feature type="transmembrane region" description="Helical" evidence="1">
    <location>
        <begin position="35"/>
        <end position="55"/>
    </location>
</feature>
<protein>
    <submittedName>
        <fullName evidence="2">Uncharacterized protein</fullName>
    </submittedName>
</protein>
<evidence type="ECO:0000256" key="1">
    <source>
        <dbReference type="SAM" id="Phobius"/>
    </source>
</evidence>
<gene>
    <name evidence="2" type="ORF">J2753_000380</name>
</gene>
<dbReference type="AlphaFoldDB" id="A0A8T4GS91"/>
<name>A0A8T4GS91_9EURY</name>
<keyword evidence="1" id="KW-0472">Membrane</keyword>
<sequence length="88" mass="9728">MSRPDERDGRAWDDGTPTVRERVSLAVRQRPVRGVGILLLFLLALAFFVATVIEFRILDWLVILGAGALLLVVILGGISVATLLMRRD</sequence>
<keyword evidence="3" id="KW-1185">Reference proteome</keyword>
<keyword evidence="1" id="KW-1133">Transmembrane helix</keyword>
<organism evidence="2 3">
    <name type="scientific">Halolamina salifodinae</name>
    <dbReference type="NCBI Taxonomy" id="1202767"/>
    <lineage>
        <taxon>Archaea</taxon>
        <taxon>Methanobacteriati</taxon>
        <taxon>Methanobacteriota</taxon>
        <taxon>Stenosarchaea group</taxon>
        <taxon>Halobacteria</taxon>
        <taxon>Halobacteriales</taxon>
        <taxon>Haloferacaceae</taxon>
    </lineage>
</organism>
<dbReference type="RefSeq" id="WP_209489913.1">
    <property type="nucleotide sequence ID" value="NZ_JAGGLC010000001.1"/>
</dbReference>
<evidence type="ECO:0000313" key="2">
    <source>
        <dbReference type="EMBL" id="MBP1985907.1"/>
    </source>
</evidence>
<dbReference type="Proteomes" id="UP000823736">
    <property type="component" value="Unassembled WGS sequence"/>
</dbReference>
<comment type="caution">
    <text evidence="2">The sequence shown here is derived from an EMBL/GenBank/DDBJ whole genome shotgun (WGS) entry which is preliminary data.</text>
</comment>
<dbReference type="EMBL" id="JAGGLC010000001">
    <property type="protein sequence ID" value="MBP1985907.1"/>
    <property type="molecule type" value="Genomic_DNA"/>
</dbReference>
<reference evidence="2" key="1">
    <citation type="submission" date="2021-03" db="EMBL/GenBank/DDBJ databases">
        <title>Genomic Encyclopedia of Type Strains, Phase IV (KMG-IV): sequencing the most valuable type-strain genomes for metagenomic binning, comparative biology and taxonomic classification.</title>
        <authorList>
            <person name="Goeker M."/>
        </authorList>
    </citation>
    <scope>NUCLEOTIDE SEQUENCE</scope>
    <source>
        <strain evidence="2">DSM 26232</strain>
    </source>
</reference>